<accession>A0AAP0PNH3</accession>
<proteinExistence type="predicted"/>
<sequence length="369" mass="39960">MTHKAIPEGDIINGGGGGAEEDDVPATASKSNKVDINVGGGGGGGGGGPNELNLLMMENSNTTTTTTTTTTTRSLDCQALEQKPPLPPAVNNFSFEGRGFKVNNTTNCNTKEIFLDTFITSNSNDNSTSTSRAMDFTGHFQLHHLKYGGANPEHHSSSVDSNPSLLFNQNYSRAFELESEFNSNLSLRSALQSSVPILPTSMDFKSSNTAYTNNGVHNWEMKNSSISGTGSGSISTGGSTSSIELQSNGGAAAFNENNIFSWGLTDATTTTPLDKQVQVNAGENDDEAEGMKWPEFLHNQFLMVAAMQSHNSQPTCYNREIKSEKFMSEGLCNGWHQNHHQQQQQQQQFPISELYSKSFQQGVTTFRQI</sequence>
<comment type="caution">
    <text evidence="2">The sequence shown here is derived from an EMBL/GenBank/DDBJ whole genome shotgun (WGS) entry which is preliminary data.</text>
</comment>
<dbReference type="EMBL" id="JBBNAE010000002">
    <property type="protein sequence ID" value="KAK9147176.1"/>
    <property type="molecule type" value="Genomic_DNA"/>
</dbReference>
<organism evidence="2 3">
    <name type="scientific">Stephania japonica</name>
    <dbReference type="NCBI Taxonomy" id="461633"/>
    <lineage>
        <taxon>Eukaryota</taxon>
        <taxon>Viridiplantae</taxon>
        <taxon>Streptophyta</taxon>
        <taxon>Embryophyta</taxon>
        <taxon>Tracheophyta</taxon>
        <taxon>Spermatophyta</taxon>
        <taxon>Magnoliopsida</taxon>
        <taxon>Ranunculales</taxon>
        <taxon>Menispermaceae</taxon>
        <taxon>Menispermoideae</taxon>
        <taxon>Cissampelideae</taxon>
        <taxon>Stephania</taxon>
    </lineage>
</organism>
<keyword evidence="3" id="KW-1185">Reference proteome</keyword>
<evidence type="ECO:0000313" key="2">
    <source>
        <dbReference type="EMBL" id="KAK9147176.1"/>
    </source>
</evidence>
<feature type="region of interest" description="Disordered" evidence="1">
    <location>
        <begin position="1"/>
        <end position="28"/>
    </location>
</feature>
<evidence type="ECO:0000256" key="1">
    <source>
        <dbReference type="SAM" id="MobiDB-lite"/>
    </source>
</evidence>
<dbReference type="AlphaFoldDB" id="A0AAP0PNH3"/>
<reference evidence="2 3" key="1">
    <citation type="submission" date="2024-01" db="EMBL/GenBank/DDBJ databases">
        <title>Genome assemblies of Stephania.</title>
        <authorList>
            <person name="Yang L."/>
        </authorList>
    </citation>
    <scope>NUCLEOTIDE SEQUENCE [LARGE SCALE GENOMIC DNA]</scope>
    <source>
        <strain evidence="2">QJT</strain>
        <tissue evidence="2">Leaf</tissue>
    </source>
</reference>
<dbReference type="Proteomes" id="UP001417504">
    <property type="component" value="Unassembled WGS sequence"/>
</dbReference>
<evidence type="ECO:0000313" key="3">
    <source>
        <dbReference type="Proteomes" id="UP001417504"/>
    </source>
</evidence>
<name>A0AAP0PNH3_9MAGN</name>
<gene>
    <name evidence="2" type="ORF">Sjap_007079</name>
</gene>
<protein>
    <submittedName>
        <fullName evidence="2">Uncharacterized protein</fullName>
    </submittedName>
</protein>